<feature type="region of interest" description="Disordered" evidence="1">
    <location>
        <begin position="335"/>
        <end position="370"/>
    </location>
</feature>
<keyword evidence="3" id="KW-1185">Reference proteome</keyword>
<evidence type="ECO:0000313" key="2">
    <source>
        <dbReference type="EMBL" id="KAK1934528.1"/>
    </source>
</evidence>
<comment type="caution">
    <text evidence="2">The sequence shown here is derived from an EMBL/GenBank/DDBJ whole genome shotgun (WGS) entry which is preliminary data.</text>
</comment>
<gene>
    <name evidence="2" type="ORF">P3T76_011137</name>
</gene>
<feature type="region of interest" description="Disordered" evidence="1">
    <location>
        <begin position="35"/>
        <end position="73"/>
    </location>
</feature>
<feature type="region of interest" description="Disordered" evidence="1">
    <location>
        <begin position="165"/>
        <end position="203"/>
    </location>
</feature>
<proteinExistence type="predicted"/>
<dbReference type="AlphaFoldDB" id="A0AAD9G9V2"/>
<feature type="compositionally biased region" description="Basic residues" evidence="1">
    <location>
        <begin position="35"/>
        <end position="48"/>
    </location>
</feature>
<feature type="compositionally biased region" description="Polar residues" evidence="1">
    <location>
        <begin position="265"/>
        <end position="276"/>
    </location>
</feature>
<feature type="compositionally biased region" description="Acidic residues" evidence="1">
    <location>
        <begin position="168"/>
        <end position="178"/>
    </location>
</feature>
<sequence length="459" mass="51614">MASYFDDAVVDEDEDICGWGTVDFDDNFLDRGRRKAASKAIVKPKQRPQKTFSDSNPGPEIPIQQKQWRHRPPGVATLVEKRIRIANQVESSTENQSPDRKPKRKSTHEIQKPPIPKPPPKTSSILEENAAIAALGRQRRMKVVAAAMAANVSRRPGVAAVVSASFDYDSEDDHEEPETPPRYQTDRVIPYPKPEKQQNKLPHAVAPPAAPVEVVKKIQPPVPLPLLSINPNCGGSETRLSGRKKSTLKSPRNKRRHRQPKGSLLPSQDVSENWESNFRPSLRRFRSPREYQATGPTEESTKFTSSSFKGDFQQVQDATGRRKDILLPSIHHTTKDSCTATATSVDISRSNSEASDQSMRDEEEDESWTRGYEDPEVAAISMAGLIQALSTFGKQKKPHKSGKRKKRRAKQQTLVLNQQTPLNLPLLPSEKMNVTSSIEEQQDAEPRCRRRKHRKKLSE</sequence>
<feature type="compositionally biased region" description="Polar residues" evidence="1">
    <location>
        <begin position="229"/>
        <end position="239"/>
    </location>
</feature>
<dbReference type="Proteomes" id="UP001259832">
    <property type="component" value="Unassembled WGS sequence"/>
</dbReference>
<feature type="compositionally biased region" description="Basic residues" evidence="1">
    <location>
        <begin position="394"/>
        <end position="410"/>
    </location>
</feature>
<name>A0AAD9G9V2_9STRA</name>
<dbReference type="EMBL" id="JASMQC010000025">
    <property type="protein sequence ID" value="KAK1934528.1"/>
    <property type="molecule type" value="Genomic_DNA"/>
</dbReference>
<feature type="compositionally biased region" description="Basic residues" evidence="1">
    <location>
        <begin position="448"/>
        <end position="459"/>
    </location>
</feature>
<reference evidence="2" key="1">
    <citation type="submission" date="2023-08" db="EMBL/GenBank/DDBJ databases">
        <title>Reference Genome Resource for the Citrus Pathogen Phytophthora citrophthora.</title>
        <authorList>
            <person name="Moller H."/>
            <person name="Coetzee B."/>
            <person name="Rose L.J."/>
            <person name="Van Niekerk J.M."/>
        </authorList>
    </citation>
    <scope>NUCLEOTIDE SEQUENCE</scope>
    <source>
        <strain evidence="2">STE-U-9442</strain>
    </source>
</reference>
<feature type="compositionally biased region" description="Polar residues" evidence="1">
    <location>
        <begin position="336"/>
        <end position="357"/>
    </location>
</feature>
<evidence type="ECO:0000256" key="1">
    <source>
        <dbReference type="SAM" id="MobiDB-lite"/>
    </source>
</evidence>
<feature type="region of interest" description="Disordered" evidence="1">
    <location>
        <begin position="86"/>
        <end position="126"/>
    </location>
</feature>
<accession>A0AAD9G9V2</accession>
<feature type="region of interest" description="Disordered" evidence="1">
    <location>
        <begin position="390"/>
        <end position="459"/>
    </location>
</feature>
<evidence type="ECO:0000313" key="3">
    <source>
        <dbReference type="Proteomes" id="UP001259832"/>
    </source>
</evidence>
<feature type="region of interest" description="Disordered" evidence="1">
    <location>
        <begin position="222"/>
        <end position="310"/>
    </location>
</feature>
<organism evidence="2 3">
    <name type="scientific">Phytophthora citrophthora</name>
    <dbReference type="NCBI Taxonomy" id="4793"/>
    <lineage>
        <taxon>Eukaryota</taxon>
        <taxon>Sar</taxon>
        <taxon>Stramenopiles</taxon>
        <taxon>Oomycota</taxon>
        <taxon>Peronosporomycetes</taxon>
        <taxon>Peronosporales</taxon>
        <taxon>Peronosporaceae</taxon>
        <taxon>Phytophthora</taxon>
    </lineage>
</organism>
<protein>
    <submittedName>
        <fullName evidence="2">Uncharacterized protein</fullName>
    </submittedName>
</protein>
<feature type="compositionally biased region" description="Low complexity" evidence="1">
    <location>
        <begin position="411"/>
        <end position="428"/>
    </location>
</feature>
<feature type="compositionally biased region" description="Basic residues" evidence="1">
    <location>
        <begin position="241"/>
        <end position="260"/>
    </location>
</feature>